<evidence type="ECO:0000259" key="2">
    <source>
        <dbReference type="Pfam" id="PF01370"/>
    </source>
</evidence>
<gene>
    <name evidence="4" type="ordered locus">HRM2_40830</name>
</gene>
<dbReference type="PANTHER" id="PTHR11092">
    <property type="entry name" value="SUGAR NUCLEOTIDE EPIMERASE RELATED"/>
    <property type="match status" value="1"/>
</dbReference>
<dbReference type="NCBIfam" id="TIGR01777">
    <property type="entry name" value="yfcH"/>
    <property type="match status" value="1"/>
</dbReference>
<dbReference type="KEGG" id="dat:HRM2_40830"/>
<dbReference type="STRING" id="177437.HRM2_40830"/>
<dbReference type="InterPro" id="IPR010099">
    <property type="entry name" value="SDR39U1"/>
</dbReference>
<dbReference type="Gene3D" id="3.30.530.20">
    <property type="match status" value="1"/>
</dbReference>
<organism evidence="4 5">
    <name type="scientific">Desulforapulum autotrophicum (strain ATCC 43914 / DSM 3382 / VKM B-1955 / HRM2)</name>
    <name type="common">Desulfobacterium autotrophicum</name>
    <dbReference type="NCBI Taxonomy" id="177437"/>
    <lineage>
        <taxon>Bacteria</taxon>
        <taxon>Pseudomonadati</taxon>
        <taxon>Thermodesulfobacteriota</taxon>
        <taxon>Desulfobacteria</taxon>
        <taxon>Desulfobacterales</taxon>
        <taxon>Desulfobacteraceae</taxon>
        <taxon>Desulforapulum</taxon>
    </lineage>
</organism>
<dbReference type="CDD" id="cd07820">
    <property type="entry name" value="SRPBCC_3"/>
    <property type="match status" value="1"/>
</dbReference>
<dbReference type="InterPro" id="IPR013549">
    <property type="entry name" value="DUF1731"/>
</dbReference>
<feature type="domain" description="DUF1731" evidence="3">
    <location>
        <begin position="413"/>
        <end position="457"/>
    </location>
</feature>
<comment type="similarity">
    <text evidence="1">Belongs to the NAD(P)-dependent epimerase/dehydratase family. SDR39U1 subfamily.</text>
</comment>
<feature type="domain" description="NAD-dependent epimerase/dehydratase" evidence="2">
    <location>
        <begin position="166"/>
        <end position="378"/>
    </location>
</feature>
<dbReference type="EMBL" id="CP001087">
    <property type="protein sequence ID" value="ACN17140.1"/>
    <property type="molecule type" value="Genomic_DNA"/>
</dbReference>
<evidence type="ECO:0000313" key="4">
    <source>
        <dbReference type="EMBL" id="ACN17140.1"/>
    </source>
</evidence>
<name>C0QCC3_DESAH</name>
<accession>C0QCC3</accession>
<reference evidence="4 5" key="1">
    <citation type="journal article" date="2009" name="Environ. Microbiol.">
        <title>Genome sequence of Desulfobacterium autotrophicum HRM2, a marine sulfate reducer oxidizing organic carbon completely to carbon dioxide.</title>
        <authorList>
            <person name="Strittmatter A.W."/>
            <person name="Liesegang H."/>
            <person name="Rabus R."/>
            <person name="Decker I."/>
            <person name="Amann J."/>
            <person name="Andres S."/>
            <person name="Henne A."/>
            <person name="Fricke W.F."/>
            <person name="Martinez-Arias R."/>
            <person name="Bartels D."/>
            <person name="Goesmann A."/>
            <person name="Krause L."/>
            <person name="Puehler A."/>
            <person name="Klenk H.P."/>
            <person name="Richter M."/>
            <person name="Schuler M."/>
            <person name="Gloeckner F.O."/>
            <person name="Meyerdierks A."/>
            <person name="Gottschalk G."/>
            <person name="Amann R."/>
        </authorList>
    </citation>
    <scope>NUCLEOTIDE SEQUENCE [LARGE SCALE GENOMIC DNA]</scope>
    <source>
        <strain evidence="5">ATCC 43914 / DSM 3382 / HRM2</strain>
    </source>
</reference>
<dbReference type="InterPro" id="IPR023393">
    <property type="entry name" value="START-like_dom_sf"/>
</dbReference>
<dbReference type="InterPro" id="IPR001509">
    <property type="entry name" value="Epimerase_deHydtase"/>
</dbReference>
<protein>
    <submittedName>
        <fullName evidence="4">NAD-dependent epimerase/dehydratase family protein</fullName>
    </submittedName>
</protein>
<evidence type="ECO:0000256" key="1">
    <source>
        <dbReference type="ARBA" id="ARBA00009353"/>
    </source>
</evidence>
<dbReference type="Pfam" id="PF08338">
    <property type="entry name" value="DUF1731"/>
    <property type="match status" value="1"/>
</dbReference>
<dbReference type="InterPro" id="IPR036291">
    <property type="entry name" value="NAD(P)-bd_dom_sf"/>
</dbReference>
<dbReference type="OrthoDB" id="5292533at2"/>
<dbReference type="Pfam" id="PF01370">
    <property type="entry name" value="Epimerase"/>
    <property type="match status" value="1"/>
</dbReference>
<dbReference type="HOGENOM" id="CLU_047373_4_0_7"/>
<dbReference type="PANTHER" id="PTHR11092:SF0">
    <property type="entry name" value="EPIMERASE FAMILY PROTEIN SDR39U1"/>
    <property type="match status" value="1"/>
</dbReference>
<dbReference type="Gene3D" id="3.40.50.720">
    <property type="entry name" value="NAD(P)-binding Rossmann-like Domain"/>
    <property type="match status" value="1"/>
</dbReference>
<dbReference type="SUPFAM" id="SSF55961">
    <property type="entry name" value="Bet v1-like"/>
    <property type="match status" value="1"/>
</dbReference>
<dbReference type="eggNOG" id="COG4276">
    <property type="taxonomic scope" value="Bacteria"/>
</dbReference>
<dbReference type="eggNOG" id="COG1090">
    <property type="taxonomic scope" value="Bacteria"/>
</dbReference>
<dbReference type="Proteomes" id="UP000000442">
    <property type="component" value="Chromosome"/>
</dbReference>
<dbReference type="AlphaFoldDB" id="C0QCC3"/>
<evidence type="ECO:0000259" key="3">
    <source>
        <dbReference type="Pfam" id="PF08338"/>
    </source>
</evidence>
<dbReference type="SUPFAM" id="SSF51735">
    <property type="entry name" value="NAD(P)-binding Rossmann-fold domains"/>
    <property type="match status" value="1"/>
</dbReference>
<sequence length="471" mass="51776">MQFYPMEVLLSIYKKQSKINGSAPALFAWHERPGALERLTPPWMALKSVTATNGIKTGSQVRVNLSVMGLPFAMAAEHLDYQPPDMFRDRLVKSPFAKWTHTHRFIDLEDNTSTLEDSISYDVPLYFPKALKNLAEREVTRMFEFRHRVTQEDMARHKACSRRLTIVVSGAGGVIGQQLCYFLTTGGHRVIRLVRRSLQVQGDEIFWNPAAGQLDLSDAGPIDAVINLNGNSVFSRWWTRKRRAEIIQSRTDSTRTLALGLARLAQPPKVFISASAVGYYGETGDSAVTEASPQGNLFISKVCHEWERAAAPASAAGIRTVFARIGVALTPRGGALAQLLPAFQLGLGARIANGSQYMSWVSMDDVLYALYHTINTPTLEGAVNIVAPIPVTNRAFTRSLAAILGRPAPFALPSGAIDLLWGARGREVLLSSTRVMPEKLLASGFRFRYADLFDALGSALGIFDKVPTNKG</sequence>
<proteinExistence type="inferred from homology"/>
<evidence type="ECO:0000313" key="5">
    <source>
        <dbReference type="Proteomes" id="UP000000442"/>
    </source>
</evidence>
<keyword evidence="5" id="KW-1185">Reference proteome</keyword>